<feature type="transmembrane region" description="Helical" evidence="2">
    <location>
        <begin position="21"/>
        <end position="39"/>
    </location>
</feature>
<dbReference type="OrthoDB" id="3736537at2"/>
<keyword evidence="2" id="KW-0472">Membrane</keyword>
<organism evidence="3 4">
    <name type="scientific">Auraticoccus monumenti</name>
    <dbReference type="NCBI Taxonomy" id="675864"/>
    <lineage>
        <taxon>Bacteria</taxon>
        <taxon>Bacillati</taxon>
        <taxon>Actinomycetota</taxon>
        <taxon>Actinomycetes</taxon>
        <taxon>Propionibacteriales</taxon>
        <taxon>Propionibacteriaceae</taxon>
        <taxon>Auraticoccus</taxon>
    </lineage>
</organism>
<proteinExistence type="predicted"/>
<name>A0A1G6XGA1_9ACTN</name>
<dbReference type="RefSeq" id="WP_090592330.1">
    <property type="nucleotide sequence ID" value="NZ_LT629688.1"/>
</dbReference>
<feature type="region of interest" description="Disordered" evidence="1">
    <location>
        <begin position="68"/>
        <end position="136"/>
    </location>
</feature>
<dbReference type="STRING" id="675864.SAMN04489747_1684"/>
<reference evidence="3 4" key="1">
    <citation type="submission" date="2016-10" db="EMBL/GenBank/DDBJ databases">
        <authorList>
            <person name="de Groot N.N."/>
        </authorList>
    </citation>
    <scope>NUCLEOTIDE SEQUENCE [LARGE SCALE GENOMIC DNA]</scope>
    <source>
        <strain evidence="3 4">MON 2.2</strain>
    </source>
</reference>
<dbReference type="EMBL" id="LT629688">
    <property type="protein sequence ID" value="SDD76347.1"/>
    <property type="molecule type" value="Genomic_DNA"/>
</dbReference>
<evidence type="ECO:0000256" key="1">
    <source>
        <dbReference type="SAM" id="MobiDB-lite"/>
    </source>
</evidence>
<keyword evidence="4" id="KW-1185">Reference proteome</keyword>
<gene>
    <name evidence="3" type="ORF">SAMN04489747_1684</name>
</gene>
<keyword evidence="2" id="KW-1133">Transmembrane helix</keyword>
<sequence>MPASRPPRDDRDLKAALGREARLYGLGLVCATPAALAVWRTGSIWVGVMVFLAVLGVAGSALLVHERKRAARPRAEDQRTALGSQVARERARLDGAEQTVADEARRVAEQERREQHAARQRSGGSRRRGRSGGRRR</sequence>
<evidence type="ECO:0000256" key="2">
    <source>
        <dbReference type="SAM" id="Phobius"/>
    </source>
</evidence>
<protein>
    <submittedName>
        <fullName evidence="3">Uncharacterized protein</fullName>
    </submittedName>
</protein>
<dbReference type="Proteomes" id="UP000198546">
    <property type="component" value="Chromosome i"/>
</dbReference>
<evidence type="ECO:0000313" key="3">
    <source>
        <dbReference type="EMBL" id="SDD76347.1"/>
    </source>
</evidence>
<accession>A0A1G6XGA1</accession>
<keyword evidence="2" id="KW-0812">Transmembrane</keyword>
<feature type="compositionally biased region" description="Basic residues" evidence="1">
    <location>
        <begin position="124"/>
        <end position="136"/>
    </location>
</feature>
<dbReference type="AlphaFoldDB" id="A0A1G6XGA1"/>
<feature type="transmembrane region" description="Helical" evidence="2">
    <location>
        <begin position="45"/>
        <end position="64"/>
    </location>
</feature>
<feature type="compositionally biased region" description="Basic and acidic residues" evidence="1">
    <location>
        <begin position="102"/>
        <end position="117"/>
    </location>
</feature>
<evidence type="ECO:0000313" key="4">
    <source>
        <dbReference type="Proteomes" id="UP000198546"/>
    </source>
</evidence>